<proteinExistence type="predicted"/>
<protein>
    <submittedName>
        <fullName evidence="1">Uncharacterized protein</fullName>
    </submittedName>
</protein>
<comment type="caution">
    <text evidence="1">The sequence shown here is derived from an EMBL/GenBank/DDBJ whole genome shotgun (WGS) entry which is preliminary data.</text>
</comment>
<dbReference type="AlphaFoldDB" id="A0A6B3BQC3"/>
<reference evidence="1" key="1">
    <citation type="submission" date="2020-01" db="EMBL/GenBank/DDBJ databases">
        <title>Insect and environment-associated Actinomycetes.</title>
        <authorList>
            <person name="Currrie C."/>
            <person name="Chevrette M."/>
            <person name="Carlson C."/>
            <person name="Stubbendieck R."/>
            <person name="Wendt-Pienkowski E."/>
        </authorList>
    </citation>
    <scope>NUCLEOTIDE SEQUENCE</scope>
    <source>
        <strain evidence="1">SID12501</strain>
    </source>
</reference>
<accession>A0A6B3BQC3</accession>
<dbReference type="RefSeq" id="WP_164313978.1">
    <property type="nucleotide sequence ID" value="NZ_JAAGLU010000008.1"/>
</dbReference>
<name>A0A6B3BQC3_9ACTN</name>
<evidence type="ECO:0000313" key="1">
    <source>
        <dbReference type="EMBL" id="NEC86546.1"/>
    </source>
</evidence>
<dbReference type="EMBL" id="JAAGLU010000008">
    <property type="protein sequence ID" value="NEC86546.1"/>
    <property type="molecule type" value="Genomic_DNA"/>
</dbReference>
<gene>
    <name evidence="1" type="ORF">G3I71_12130</name>
</gene>
<sequence length="73" mass="7280">MLITALLDGAVGGSAADTGTAAVTEGGIGTAEERLRQVLDAGLRRGSVDLPLEPSAALVRIPLAEGSAAEHWG</sequence>
<organism evidence="1">
    <name type="scientific">Streptomyces sp. SID12501</name>
    <dbReference type="NCBI Taxonomy" id="2706042"/>
    <lineage>
        <taxon>Bacteria</taxon>
        <taxon>Bacillati</taxon>
        <taxon>Actinomycetota</taxon>
        <taxon>Actinomycetes</taxon>
        <taxon>Kitasatosporales</taxon>
        <taxon>Streptomycetaceae</taxon>
        <taxon>Streptomyces</taxon>
    </lineage>
</organism>